<dbReference type="Pfam" id="PF12937">
    <property type="entry name" value="F-box-like"/>
    <property type="match status" value="1"/>
</dbReference>
<proteinExistence type="predicted"/>
<dbReference type="OrthoDB" id="550575at2759"/>
<dbReference type="SUPFAM" id="SSF52047">
    <property type="entry name" value="RNI-like"/>
    <property type="match status" value="1"/>
</dbReference>
<protein>
    <recommendedName>
        <fullName evidence="1">F-box domain-containing protein</fullName>
    </recommendedName>
</protein>
<evidence type="ECO:0000313" key="3">
    <source>
        <dbReference type="Proteomes" id="UP000242180"/>
    </source>
</evidence>
<comment type="caution">
    <text evidence="2">The sequence shown here is derived from an EMBL/GenBank/DDBJ whole genome shotgun (WGS) entry which is preliminary data.</text>
</comment>
<dbReference type="Gene3D" id="3.80.10.10">
    <property type="entry name" value="Ribonuclease Inhibitor"/>
    <property type="match status" value="1"/>
</dbReference>
<dbReference type="STRING" id="13706.A0A1X2HQH5"/>
<evidence type="ECO:0000313" key="2">
    <source>
        <dbReference type="EMBL" id="ORZ01630.1"/>
    </source>
</evidence>
<accession>A0A1X2HQH5</accession>
<dbReference type="InterPro" id="IPR036047">
    <property type="entry name" value="F-box-like_dom_sf"/>
</dbReference>
<keyword evidence="3" id="KW-1185">Reference proteome</keyword>
<dbReference type="EMBL" id="MCGN01000002">
    <property type="protein sequence ID" value="ORZ01630.1"/>
    <property type="molecule type" value="Genomic_DNA"/>
</dbReference>
<name>A0A1X2HQH5_SYNRA</name>
<organism evidence="2 3">
    <name type="scientific">Syncephalastrum racemosum</name>
    <name type="common">Filamentous fungus</name>
    <dbReference type="NCBI Taxonomy" id="13706"/>
    <lineage>
        <taxon>Eukaryota</taxon>
        <taxon>Fungi</taxon>
        <taxon>Fungi incertae sedis</taxon>
        <taxon>Mucoromycota</taxon>
        <taxon>Mucoromycotina</taxon>
        <taxon>Mucoromycetes</taxon>
        <taxon>Mucorales</taxon>
        <taxon>Syncephalastraceae</taxon>
        <taxon>Syncephalastrum</taxon>
    </lineage>
</organism>
<dbReference type="OMA" id="MEGDWIN"/>
<dbReference type="InterPro" id="IPR032675">
    <property type="entry name" value="LRR_dom_sf"/>
</dbReference>
<gene>
    <name evidence="2" type="ORF">BCR43DRAFT_186467</name>
</gene>
<dbReference type="InterPro" id="IPR001810">
    <property type="entry name" value="F-box_dom"/>
</dbReference>
<dbReference type="AlphaFoldDB" id="A0A1X2HQH5"/>
<dbReference type="SUPFAM" id="SSF81383">
    <property type="entry name" value="F-box domain"/>
    <property type="match status" value="1"/>
</dbReference>
<dbReference type="Proteomes" id="UP000242180">
    <property type="component" value="Unassembled WGS sequence"/>
</dbReference>
<sequence>MSSLPVEIALIILKHLDRQTIYALLTVDRQWHAIAASIIYKEIHIRSMQECFHYRNLFVETRRQRQRQQTEVGFYSRQDYGKYVRVLDLSTQGQLVNDGLLLDFGRDCPSLERINLHNAYQLTSGAIQKLCAQCPWLRHLHIPFATMLRARFLLDPHVCLETLNIYGLQSFFNPLSPDERRSLRMPHLRTLKLGRLEKYDDLNHFFENVQSLWIQDASADQVHFILQQAVPNRLEAVELFKIKLTQDTLSYLPSAPTMLSLERCRYDHFCSSANDCDVSSCILQTVRDVRRLKKLSFRASHTFHLKASFIKPLLYTQLRTFVAPPNLVSDTFLSELTQQCPLISDLSITVGRQLSVDGLCETLYAYQSTLTSFVLAESVYDTQSYRNTRCYDRAFLQFHSDILQTLRLAHAGSELIRRLPILYPALCTLYIGHAEDMDPKEVDNHILPPALPNLKAFMLRERLAGVYPAREISMSHSGAFRPFQDRYEKLETHDAVW</sequence>
<evidence type="ECO:0000259" key="1">
    <source>
        <dbReference type="PROSITE" id="PS50181"/>
    </source>
</evidence>
<reference evidence="2 3" key="1">
    <citation type="submission" date="2016-07" db="EMBL/GenBank/DDBJ databases">
        <title>Pervasive Adenine N6-methylation of Active Genes in Fungi.</title>
        <authorList>
            <consortium name="DOE Joint Genome Institute"/>
            <person name="Mondo S.J."/>
            <person name="Dannebaum R.O."/>
            <person name="Kuo R.C."/>
            <person name="Labutti K."/>
            <person name="Haridas S."/>
            <person name="Kuo A."/>
            <person name="Salamov A."/>
            <person name="Ahrendt S.R."/>
            <person name="Lipzen A."/>
            <person name="Sullivan W."/>
            <person name="Andreopoulos W.B."/>
            <person name="Clum A."/>
            <person name="Lindquist E."/>
            <person name="Daum C."/>
            <person name="Ramamoorthy G.K."/>
            <person name="Gryganskyi A."/>
            <person name="Culley D."/>
            <person name="Magnuson J.K."/>
            <person name="James T.Y."/>
            <person name="O'Malley M.A."/>
            <person name="Stajich J.E."/>
            <person name="Spatafora J.W."/>
            <person name="Visel A."/>
            <person name="Grigoriev I.V."/>
        </authorList>
    </citation>
    <scope>NUCLEOTIDE SEQUENCE [LARGE SCALE GENOMIC DNA]</scope>
    <source>
        <strain evidence="2 3">NRRL 2496</strain>
    </source>
</reference>
<feature type="domain" description="F-box" evidence="1">
    <location>
        <begin position="1"/>
        <end position="43"/>
    </location>
</feature>
<dbReference type="InParanoid" id="A0A1X2HQH5"/>
<dbReference type="PROSITE" id="PS50181">
    <property type="entry name" value="FBOX"/>
    <property type="match status" value="1"/>
</dbReference>